<evidence type="ECO:0000256" key="1">
    <source>
        <dbReference type="ARBA" id="ARBA00022670"/>
    </source>
</evidence>
<dbReference type="Gene3D" id="2.40.10.10">
    <property type="entry name" value="Trypsin-like serine proteases"/>
    <property type="match status" value="1"/>
</dbReference>
<evidence type="ECO:0000313" key="8">
    <source>
        <dbReference type="EMBL" id="PKK16510.1"/>
    </source>
</evidence>
<keyword evidence="4" id="KW-1015">Disulfide bond</keyword>
<evidence type="ECO:0000256" key="6">
    <source>
        <dbReference type="SAM" id="MobiDB-lite"/>
    </source>
</evidence>
<keyword evidence="9" id="KW-1185">Reference proteome</keyword>
<dbReference type="InterPro" id="IPR018114">
    <property type="entry name" value="TRYPSIN_HIS"/>
</dbReference>
<evidence type="ECO:0000256" key="2">
    <source>
        <dbReference type="ARBA" id="ARBA00022801"/>
    </source>
</evidence>
<comment type="caution">
    <text evidence="8">The sequence shown here is derived from an EMBL/GenBank/DDBJ whole genome shotgun (WGS) entry which is preliminary data.</text>
</comment>
<keyword evidence="1 5" id="KW-0645">Protease</keyword>
<protein>
    <recommendedName>
        <fullName evidence="7">Peptidase S1 domain-containing protein</fullName>
    </recommendedName>
</protein>
<dbReference type="PROSITE" id="PS00134">
    <property type="entry name" value="TRYPSIN_HIS"/>
    <property type="match status" value="1"/>
</dbReference>
<evidence type="ECO:0000256" key="5">
    <source>
        <dbReference type="RuleBase" id="RU363034"/>
    </source>
</evidence>
<evidence type="ECO:0000256" key="4">
    <source>
        <dbReference type="ARBA" id="ARBA00023157"/>
    </source>
</evidence>
<keyword evidence="2 5" id="KW-0378">Hydrolase</keyword>
<proteinExistence type="predicted"/>
<dbReference type="SMART" id="SM00020">
    <property type="entry name" value="Tryp_SPc"/>
    <property type="match status" value="1"/>
</dbReference>
<accession>A0A2I0LGE1</accession>
<evidence type="ECO:0000259" key="7">
    <source>
        <dbReference type="PROSITE" id="PS50240"/>
    </source>
</evidence>
<dbReference type="InParanoid" id="A0A2I0LGE1"/>
<evidence type="ECO:0000313" key="9">
    <source>
        <dbReference type="Proteomes" id="UP000053872"/>
    </source>
</evidence>
<dbReference type="FunFam" id="2.40.10.10:FF:000003">
    <property type="entry name" value="Transmembrane serine protease 3"/>
    <property type="match status" value="1"/>
</dbReference>
<dbReference type="PROSITE" id="PS50240">
    <property type="entry name" value="TRYPSIN_DOM"/>
    <property type="match status" value="1"/>
</dbReference>
<sequence length="534" mass="57714">MGGSVAPRGAWPWLVSVRLHGELMCGGVLVGHSWVLTAAHCFTGNRNELVWTVVVGDHELGKPDAGERTVPVRRILPHPKVGGGGYTLISLYMLQGIPQHTAVSFQFNPKTFHGDLALLELAVPLAPSPTVSPVCLPSSPAEPSPGTACYIVGWGSLYEEGPTADVVMEARVPLLSQETCRGALGKDLLTSAMFCAGYLSGGIDSCQGDSGGPLACQDPSSHRFVLYGITSWGDGCGERGKPGVYTRVAAFVDWLSLQMDPAPSSREPSCFDLLALAQLPPEQQPPERARLCAFYARSCRPPQGRAACARLAEETCRARTRRCELHSYAQTLVDLLRRAGDFIRNQFDFSFLTHTLPQLLGKIYGHLFPPRVRRDAPGTSPLDHPMPTQGPIGHPYANSLLWHPHVACPSLVPLVPFLSPQAWQGTGRSPHFAGLFGAVGPRLQDWVEALRAMAGGSFPAPTPDEEQLPRETWLFLQVFGEGWAQGRPYSSGDSATRDQNPPVPPYPFVTSLEPIIHCTAMEVASPALPPQRGH</sequence>
<dbReference type="Proteomes" id="UP000053872">
    <property type="component" value="Unassembled WGS sequence"/>
</dbReference>
<dbReference type="CDD" id="cd00190">
    <property type="entry name" value="Tryp_SPc"/>
    <property type="match status" value="1"/>
</dbReference>
<dbReference type="PANTHER" id="PTHR24252:SF10">
    <property type="entry name" value="SERINE PROTEASE 56"/>
    <property type="match status" value="1"/>
</dbReference>
<dbReference type="STRING" id="8932.A0A2I0LGE1"/>
<reference evidence="8 9" key="1">
    <citation type="journal article" date="2013" name="Science">
        <title>Genomic diversity and evolution of the head crest in the rock pigeon.</title>
        <authorList>
            <person name="Shapiro M.D."/>
            <person name="Kronenberg Z."/>
            <person name="Li C."/>
            <person name="Domyan E.T."/>
            <person name="Pan H."/>
            <person name="Campbell M."/>
            <person name="Tan H."/>
            <person name="Huff C.D."/>
            <person name="Hu H."/>
            <person name="Vickrey A.I."/>
            <person name="Nielsen S.C."/>
            <person name="Stringham S.A."/>
            <person name="Hu H."/>
            <person name="Willerslev E."/>
            <person name="Gilbert M.T."/>
            <person name="Yandell M."/>
            <person name="Zhang G."/>
            <person name="Wang J."/>
        </authorList>
    </citation>
    <scope>NUCLEOTIDE SEQUENCE [LARGE SCALE GENOMIC DNA]</scope>
    <source>
        <tissue evidence="8">Blood</tissue>
    </source>
</reference>
<name>A0A2I0LGE1_COLLI</name>
<dbReference type="InterPro" id="IPR009003">
    <property type="entry name" value="Peptidase_S1_PA"/>
</dbReference>
<dbReference type="InterPro" id="IPR043504">
    <property type="entry name" value="Peptidase_S1_PA_chymotrypsin"/>
</dbReference>
<dbReference type="InterPro" id="IPR001254">
    <property type="entry name" value="Trypsin_dom"/>
</dbReference>
<feature type="non-terminal residue" evidence="8">
    <location>
        <position position="534"/>
    </location>
</feature>
<gene>
    <name evidence="8" type="ORF">A306_00000316</name>
</gene>
<feature type="region of interest" description="Disordered" evidence="6">
    <location>
        <begin position="487"/>
        <end position="506"/>
    </location>
</feature>
<evidence type="ECO:0000256" key="3">
    <source>
        <dbReference type="ARBA" id="ARBA00022825"/>
    </source>
</evidence>
<dbReference type="PROSITE" id="PS00135">
    <property type="entry name" value="TRYPSIN_SER"/>
    <property type="match status" value="1"/>
</dbReference>
<feature type="domain" description="Peptidase S1" evidence="7">
    <location>
        <begin position="1"/>
        <end position="260"/>
    </location>
</feature>
<dbReference type="InterPro" id="IPR001314">
    <property type="entry name" value="Peptidase_S1A"/>
</dbReference>
<dbReference type="InterPro" id="IPR033116">
    <property type="entry name" value="TRYPSIN_SER"/>
</dbReference>
<dbReference type="GO" id="GO:0004252">
    <property type="term" value="F:serine-type endopeptidase activity"/>
    <property type="evidence" value="ECO:0007669"/>
    <property type="project" value="InterPro"/>
</dbReference>
<dbReference type="AlphaFoldDB" id="A0A2I0LGE1"/>
<dbReference type="PANTHER" id="PTHR24252">
    <property type="entry name" value="ACROSIN-RELATED"/>
    <property type="match status" value="1"/>
</dbReference>
<organism evidence="8 9">
    <name type="scientific">Columba livia</name>
    <name type="common">Rock dove</name>
    <dbReference type="NCBI Taxonomy" id="8932"/>
    <lineage>
        <taxon>Eukaryota</taxon>
        <taxon>Metazoa</taxon>
        <taxon>Chordata</taxon>
        <taxon>Craniata</taxon>
        <taxon>Vertebrata</taxon>
        <taxon>Euteleostomi</taxon>
        <taxon>Archelosauria</taxon>
        <taxon>Archosauria</taxon>
        <taxon>Dinosauria</taxon>
        <taxon>Saurischia</taxon>
        <taxon>Theropoda</taxon>
        <taxon>Coelurosauria</taxon>
        <taxon>Aves</taxon>
        <taxon>Neognathae</taxon>
        <taxon>Neoaves</taxon>
        <taxon>Columbimorphae</taxon>
        <taxon>Columbiformes</taxon>
        <taxon>Columbidae</taxon>
        <taxon>Columba</taxon>
    </lineage>
</organism>
<dbReference type="Pfam" id="PF00089">
    <property type="entry name" value="Trypsin"/>
    <property type="match status" value="1"/>
</dbReference>
<dbReference type="PRINTS" id="PR00722">
    <property type="entry name" value="CHYMOTRYPSIN"/>
</dbReference>
<keyword evidence="3 5" id="KW-0720">Serine protease</keyword>
<dbReference type="SUPFAM" id="SSF50494">
    <property type="entry name" value="Trypsin-like serine proteases"/>
    <property type="match status" value="1"/>
</dbReference>
<dbReference type="GO" id="GO:0006508">
    <property type="term" value="P:proteolysis"/>
    <property type="evidence" value="ECO:0007669"/>
    <property type="project" value="UniProtKB-KW"/>
</dbReference>
<dbReference type="EMBL" id="AKCR02002054">
    <property type="protein sequence ID" value="PKK16510.1"/>
    <property type="molecule type" value="Genomic_DNA"/>
</dbReference>